<gene>
    <name evidence="1" type="ORF">Tco_0895926</name>
</gene>
<protein>
    <submittedName>
        <fullName evidence="1">Uncharacterized protein</fullName>
    </submittedName>
</protein>
<proteinExistence type="predicted"/>
<evidence type="ECO:0000313" key="2">
    <source>
        <dbReference type="Proteomes" id="UP001151760"/>
    </source>
</evidence>
<reference evidence="1" key="2">
    <citation type="submission" date="2022-01" db="EMBL/GenBank/DDBJ databases">
        <authorList>
            <person name="Yamashiro T."/>
            <person name="Shiraishi A."/>
            <person name="Satake H."/>
            <person name="Nakayama K."/>
        </authorList>
    </citation>
    <scope>NUCLEOTIDE SEQUENCE</scope>
</reference>
<reference evidence="1" key="1">
    <citation type="journal article" date="2022" name="Int. J. Mol. Sci.">
        <title>Draft Genome of Tanacetum Coccineum: Genomic Comparison of Closely Related Tanacetum-Family Plants.</title>
        <authorList>
            <person name="Yamashiro T."/>
            <person name="Shiraishi A."/>
            <person name="Nakayama K."/>
            <person name="Satake H."/>
        </authorList>
    </citation>
    <scope>NUCLEOTIDE SEQUENCE</scope>
</reference>
<name>A0ABQ5CM78_9ASTR</name>
<keyword evidence="2" id="KW-1185">Reference proteome</keyword>
<dbReference type="Proteomes" id="UP001151760">
    <property type="component" value="Unassembled WGS sequence"/>
</dbReference>
<accession>A0ABQ5CM78</accession>
<organism evidence="1 2">
    <name type="scientific">Tanacetum coccineum</name>
    <dbReference type="NCBI Taxonomy" id="301880"/>
    <lineage>
        <taxon>Eukaryota</taxon>
        <taxon>Viridiplantae</taxon>
        <taxon>Streptophyta</taxon>
        <taxon>Embryophyta</taxon>
        <taxon>Tracheophyta</taxon>
        <taxon>Spermatophyta</taxon>
        <taxon>Magnoliopsida</taxon>
        <taxon>eudicotyledons</taxon>
        <taxon>Gunneridae</taxon>
        <taxon>Pentapetalae</taxon>
        <taxon>asterids</taxon>
        <taxon>campanulids</taxon>
        <taxon>Asterales</taxon>
        <taxon>Asteraceae</taxon>
        <taxon>Asteroideae</taxon>
        <taxon>Anthemideae</taxon>
        <taxon>Anthemidinae</taxon>
        <taxon>Tanacetum</taxon>
    </lineage>
</organism>
<sequence length="323" mass="36712">MYGYSYSDLAKFRWLAKTLKKGSPFEPDRKTNKPPLRTYQRWKKALYEEALRKSDQMHQTFEKSSLAMTHKLDDIIELPQSQPKKTYKEELECEIVMVKIPRCMSWLGSTDTYGKPLGSLGMMDNEVGNTSPQSTSQVLPSFEEYTPPVTYPEEVDATLGTPMKEEHLDQTKLEDVGLTNHNISLSSREVPSVDELEPQLLLNCPSLDVSLEDERGPEAPIKPHSPDSFKMKVVDSLTIHTLPSPHVASFHPKDISCYYHPCVDDHKKHYGFKPGLLGSLTKSFSNSDVIEEDFLGEGHCLPMEPKELEKGKIKETHHLEHIV</sequence>
<comment type="caution">
    <text evidence="1">The sequence shown here is derived from an EMBL/GenBank/DDBJ whole genome shotgun (WGS) entry which is preliminary data.</text>
</comment>
<dbReference type="EMBL" id="BQNB010014256">
    <property type="protein sequence ID" value="GJT25989.1"/>
    <property type="molecule type" value="Genomic_DNA"/>
</dbReference>
<evidence type="ECO:0000313" key="1">
    <source>
        <dbReference type="EMBL" id="GJT25989.1"/>
    </source>
</evidence>